<evidence type="ECO:0000256" key="2">
    <source>
        <dbReference type="ARBA" id="ARBA00004323"/>
    </source>
</evidence>
<name>A0A3Q1DF68_AMPOC</name>
<dbReference type="InterPro" id="IPR026634">
    <property type="entry name" value="TPST-like"/>
</dbReference>
<dbReference type="Proteomes" id="UP001501940">
    <property type="component" value="Chromosome 14"/>
</dbReference>
<reference evidence="16" key="3">
    <citation type="submission" date="2025-09" db="UniProtKB">
        <authorList>
            <consortium name="Ensembl"/>
        </authorList>
    </citation>
    <scope>IDENTIFICATION</scope>
</reference>
<evidence type="ECO:0000256" key="14">
    <source>
        <dbReference type="RuleBase" id="RU365018"/>
    </source>
</evidence>
<evidence type="ECO:0000256" key="9">
    <source>
        <dbReference type="ARBA" id="ARBA00023034"/>
    </source>
</evidence>
<dbReference type="PANTHER" id="PTHR12788">
    <property type="entry name" value="PROTEIN-TYROSINE SULFOTRANSFERASE 2"/>
    <property type="match status" value="1"/>
</dbReference>
<evidence type="ECO:0000313" key="17">
    <source>
        <dbReference type="Proteomes" id="UP001501940"/>
    </source>
</evidence>
<evidence type="ECO:0000256" key="7">
    <source>
        <dbReference type="ARBA" id="ARBA00022968"/>
    </source>
</evidence>
<dbReference type="Pfam" id="PF13469">
    <property type="entry name" value="Sulfotransfer_3"/>
    <property type="match status" value="1"/>
</dbReference>
<dbReference type="FunFam" id="3.40.50.300:FF:000290">
    <property type="entry name" value="Protein-tyrosine sulfotransferase"/>
    <property type="match status" value="1"/>
</dbReference>
<evidence type="ECO:0000256" key="10">
    <source>
        <dbReference type="ARBA" id="ARBA00023136"/>
    </source>
</evidence>
<evidence type="ECO:0000256" key="11">
    <source>
        <dbReference type="ARBA" id="ARBA00023157"/>
    </source>
</evidence>
<reference evidence="16" key="2">
    <citation type="submission" date="2025-08" db="UniProtKB">
        <authorList>
            <consortium name="Ensembl"/>
        </authorList>
    </citation>
    <scope>IDENTIFICATION</scope>
</reference>
<evidence type="ECO:0000256" key="8">
    <source>
        <dbReference type="ARBA" id="ARBA00022989"/>
    </source>
</evidence>
<keyword evidence="8" id="KW-1133">Transmembrane helix</keyword>
<evidence type="ECO:0000256" key="13">
    <source>
        <dbReference type="ARBA" id="ARBA00048460"/>
    </source>
</evidence>
<evidence type="ECO:0000256" key="5">
    <source>
        <dbReference type="ARBA" id="ARBA00022679"/>
    </source>
</evidence>
<evidence type="ECO:0000256" key="3">
    <source>
        <dbReference type="ARBA" id="ARBA00009988"/>
    </source>
</evidence>
<evidence type="ECO:0000256" key="6">
    <source>
        <dbReference type="ARBA" id="ARBA00022692"/>
    </source>
</evidence>
<accession>A0A3Q1DF68</accession>
<keyword evidence="5 14" id="KW-0808">Transferase</keyword>
<proteinExistence type="inferred from homology"/>
<evidence type="ECO:0000256" key="4">
    <source>
        <dbReference type="ARBA" id="ARBA00013262"/>
    </source>
</evidence>
<evidence type="ECO:0000256" key="1">
    <source>
        <dbReference type="ARBA" id="ARBA00003886"/>
    </source>
</evidence>
<keyword evidence="17" id="KW-1185">Reference proteome</keyword>
<evidence type="ECO:0000256" key="12">
    <source>
        <dbReference type="ARBA" id="ARBA00023180"/>
    </source>
</evidence>
<dbReference type="AlphaFoldDB" id="A0A3Q1DF68"/>
<dbReference type="Ensembl" id="ENSAOCT00000025378.2">
    <property type="protein sequence ID" value="ENSAOCP00000030401.2"/>
    <property type="gene ID" value="ENSAOCG00000021355.2"/>
</dbReference>
<dbReference type="GeneTree" id="ENSGT00390000006030"/>
<comment type="catalytic activity">
    <reaction evidence="13 14">
        <text>L-tyrosyl-[protein] + 3'-phosphoadenylyl sulfate = O-sulfo-L-tyrosine-[protein] + adenosine 3',5'-bisphosphate + H(+)</text>
        <dbReference type="Rhea" id="RHEA:16801"/>
        <dbReference type="Rhea" id="RHEA-COMP:10136"/>
        <dbReference type="Rhea" id="RHEA-COMP:11688"/>
        <dbReference type="ChEBI" id="CHEBI:15378"/>
        <dbReference type="ChEBI" id="CHEBI:46858"/>
        <dbReference type="ChEBI" id="CHEBI:58339"/>
        <dbReference type="ChEBI" id="CHEBI:58343"/>
        <dbReference type="ChEBI" id="CHEBI:65286"/>
        <dbReference type="EC" id="2.8.2.20"/>
    </reaction>
</comment>
<reference evidence="16 17" key="1">
    <citation type="submission" date="2022-01" db="EMBL/GenBank/DDBJ databases">
        <title>A chromosome-scale genome assembly of the false clownfish, Amphiprion ocellaris.</title>
        <authorList>
            <person name="Ryu T."/>
        </authorList>
    </citation>
    <scope>NUCLEOTIDE SEQUENCE [LARGE SCALE GENOMIC DNA]</scope>
</reference>
<keyword evidence="11" id="KW-1015">Disulfide bond</keyword>
<keyword evidence="7" id="KW-0735">Signal-anchor</keyword>
<keyword evidence="15" id="KW-0732">Signal</keyword>
<keyword evidence="6" id="KW-0812">Transmembrane</keyword>
<evidence type="ECO:0000313" key="16">
    <source>
        <dbReference type="Ensembl" id="ENSAOCP00000030401.2"/>
    </source>
</evidence>
<keyword evidence="12" id="KW-0325">Glycoprotein</keyword>
<dbReference type="SUPFAM" id="SSF52540">
    <property type="entry name" value="P-loop containing nucleoside triphosphate hydrolases"/>
    <property type="match status" value="1"/>
</dbReference>
<dbReference type="EC" id="2.8.2.20" evidence="4 14"/>
<protein>
    <recommendedName>
        <fullName evidence="4 14">Protein-tyrosine sulfotransferase</fullName>
        <ecNumber evidence="4 14">2.8.2.20</ecNumber>
    </recommendedName>
</protein>
<dbReference type="GO" id="GO:0008476">
    <property type="term" value="F:protein-tyrosine sulfotransferase activity"/>
    <property type="evidence" value="ECO:0007669"/>
    <property type="project" value="UniProtKB-EC"/>
</dbReference>
<feature type="chain" id="PRO_5043310416" description="Protein-tyrosine sulfotransferase" evidence="15">
    <location>
        <begin position="27"/>
        <end position="415"/>
    </location>
</feature>
<feature type="signal peptide" evidence="15">
    <location>
        <begin position="1"/>
        <end position="26"/>
    </location>
</feature>
<keyword evidence="9" id="KW-0333">Golgi apparatus</keyword>
<comment type="similarity">
    <text evidence="3 14">Belongs to the protein sulfotransferase family.</text>
</comment>
<organism evidence="16 17">
    <name type="scientific">Amphiprion ocellaris</name>
    <name type="common">Clown anemonefish</name>
    <dbReference type="NCBI Taxonomy" id="80972"/>
    <lineage>
        <taxon>Eukaryota</taxon>
        <taxon>Metazoa</taxon>
        <taxon>Chordata</taxon>
        <taxon>Craniata</taxon>
        <taxon>Vertebrata</taxon>
        <taxon>Euteleostomi</taxon>
        <taxon>Actinopterygii</taxon>
        <taxon>Neopterygii</taxon>
        <taxon>Teleostei</taxon>
        <taxon>Neoteleostei</taxon>
        <taxon>Acanthomorphata</taxon>
        <taxon>Ovalentaria</taxon>
        <taxon>Pomacentridae</taxon>
        <taxon>Amphiprion</taxon>
    </lineage>
</organism>
<dbReference type="PANTHER" id="PTHR12788:SF4">
    <property type="entry name" value="PROTEIN-TYROSINE SULFOTRANSFERASE 1"/>
    <property type="match status" value="1"/>
</dbReference>
<sequence>MRSSRSNLLLGCVLLCSASLLYLGMSGIDCPPKSHRYRWMELNLGSGNQSLSLTERFPEDTPIIFIGGFPRSGTTLMRVMLDAHNAVRCGEETRVIPRLLAMRATWSRSVKERIRLDEAGVTDQVLDSAVRAFLLEVIVGHGEPAPRLCNKDPFALKSLSYLARLFPKAKFVLMLRDGRATVHSMISRKVTISGFDLTSYRDCLTKWSSAVETMFSQCQAAGEARCLPVRYEQLVLHPEEEMRKLLHFLELQWDPSVLHHEELIGKAGGVSLSKVERSTDQVMKPVNTEALSKWVGHIPSDVISDMAEIAPMLARLGYDPHANPPDYTRPEPKVPPFNYSQRPPLVSRQYNITQQGAHRESTSVCIGWDREATLPCCWVALAPSGRMAPLSCTSSCRGNTWRTGRDAQTVGKTTK</sequence>
<dbReference type="InterPro" id="IPR027417">
    <property type="entry name" value="P-loop_NTPase"/>
</dbReference>
<comment type="function">
    <text evidence="1 14">Catalyzes the O-sulfation of tyrosine residues within acidic motifs of polypeptides, using 3'-phosphoadenylyl sulfate (PAPS) as cosubstrate.</text>
</comment>
<comment type="subcellular location">
    <subcellularLocation>
        <location evidence="2">Golgi apparatus membrane</location>
        <topology evidence="2">Single-pass type II membrane protein</topology>
    </subcellularLocation>
</comment>
<keyword evidence="10" id="KW-0472">Membrane</keyword>
<evidence type="ECO:0000256" key="15">
    <source>
        <dbReference type="SAM" id="SignalP"/>
    </source>
</evidence>
<dbReference type="GO" id="GO:0000139">
    <property type="term" value="C:Golgi membrane"/>
    <property type="evidence" value="ECO:0007669"/>
    <property type="project" value="UniProtKB-SubCell"/>
</dbReference>
<dbReference type="Gene3D" id="3.40.50.300">
    <property type="entry name" value="P-loop containing nucleotide triphosphate hydrolases"/>
    <property type="match status" value="1"/>
</dbReference>